<comment type="caution">
    <text evidence="1">The sequence shown here is derived from an EMBL/GenBank/DDBJ whole genome shotgun (WGS) entry which is preliminary data.</text>
</comment>
<keyword evidence="2" id="KW-1185">Reference proteome</keyword>
<gene>
    <name evidence="1" type="ORF">HNQ55_001315</name>
</gene>
<dbReference type="Proteomes" id="UP000537141">
    <property type="component" value="Unassembled WGS sequence"/>
</dbReference>
<organism evidence="1 2">
    <name type="scientific">Thalassotalea piscium</name>
    <dbReference type="NCBI Taxonomy" id="1230533"/>
    <lineage>
        <taxon>Bacteria</taxon>
        <taxon>Pseudomonadati</taxon>
        <taxon>Pseudomonadota</taxon>
        <taxon>Gammaproteobacteria</taxon>
        <taxon>Alteromonadales</taxon>
        <taxon>Colwelliaceae</taxon>
        <taxon>Thalassotalea</taxon>
    </lineage>
</organism>
<evidence type="ECO:0000313" key="1">
    <source>
        <dbReference type="EMBL" id="MBB6542815.1"/>
    </source>
</evidence>
<protein>
    <submittedName>
        <fullName evidence="1">Uncharacterized protein</fullName>
    </submittedName>
</protein>
<proteinExistence type="predicted"/>
<reference evidence="1 2" key="1">
    <citation type="submission" date="2020-08" db="EMBL/GenBank/DDBJ databases">
        <title>Genomic Encyclopedia of Type Strains, Phase IV (KMG-IV): sequencing the most valuable type-strain genomes for metagenomic binning, comparative biology and taxonomic classification.</title>
        <authorList>
            <person name="Goeker M."/>
        </authorList>
    </citation>
    <scope>NUCLEOTIDE SEQUENCE [LARGE SCALE GENOMIC DNA]</scope>
    <source>
        <strain evidence="1 2">DSM 26287</strain>
    </source>
</reference>
<dbReference type="AlphaFoldDB" id="A0A7X0NG42"/>
<name>A0A7X0NG42_9GAMM</name>
<dbReference type="EMBL" id="JACHHU010000008">
    <property type="protein sequence ID" value="MBB6542815.1"/>
    <property type="molecule type" value="Genomic_DNA"/>
</dbReference>
<evidence type="ECO:0000313" key="2">
    <source>
        <dbReference type="Proteomes" id="UP000537141"/>
    </source>
</evidence>
<accession>A0A7X0NG42</accession>
<sequence length="37" mass="4105">MKPVASTYTLLATIRNVSFKTNQEAISQPNIVKKVNV</sequence>